<gene>
    <name evidence="1" type="ORF">V1264_000535</name>
</gene>
<dbReference type="Gene3D" id="1.20.1070.10">
    <property type="entry name" value="Rhodopsin 7-helix transmembrane proteins"/>
    <property type="match status" value="1"/>
</dbReference>
<name>A0AAN9C018_9CAEN</name>
<protein>
    <recommendedName>
        <fullName evidence="3">G-protein coupled receptors family 1 profile domain-containing protein</fullName>
    </recommendedName>
</protein>
<accession>A0AAN9C018</accession>
<evidence type="ECO:0008006" key="3">
    <source>
        <dbReference type="Google" id="ProtNLM"/>
    </source>
</evidence>
<comment type="caution">
    <text evidence="1">The sequence shown here is derived from an EMBL/GenBank/DDBJ whole genome shotgun (WGS) entry which is preliminary data.</text>
</comment>
<evidence type="ECO:0000313" key="2">
    <source>
        <dbReference type="Proteomes" id="UP001374579"/>
    </source>
</evidence>
<organism evidence="1 2">
    <name type="scientific">Littorina saxatilis</name>
    <dbReference type="NCBI Taxonomy" id="31220"/>
    <lineage>
        <taxon>Eukaryota</taxon>
        <taxon>Metazoa</taxon>
        <taxon>Spiralia</taxon>
        <taxon>Lophotrochozoa</taxon>
        <taxon>Mollusca</taxon>
        <taxon>Gastropoda</taxon>
        <taxon>Caenogastropoda</taxon>
        <taxon>Littorinimorpha</taxon>
        <taxon>Littorinoidea</taxon>
        <taxon>Littorinidae</taxon>
        <taxon>Littorina</taxon>
    </lineage>
</organism>
<dbReference type="EMBL" id="JBAMIC010000001">
    <property type="protein sequence ID" value="KAK7114480.1"/>
    <property type="molecule type" value="Genomic_DNA"/>
</dbReference>
<dbReference type="SUPFAM" id="SSF81321">
    <property type="entry name" value="Family A G protein-coupled receptor-like"/>
    <property type="match status" value="1"/>
</dbReference>
<dbReference type="Proteomes" id="UP001374579">
    <property type="component" value="Unassembled WGS sequence"/>
</dbReference>
<reference evidence="1 2" key="1">
    <citation type="submission" date="2024-02" db="EMBL/GenBank/DDBJ databases">
        <title>Chromosome-scale genome assembly of the rough periwinkle Littorina saxatilis.</title>
        <authorList>
            <person name="De Jode A."/>
            <person name="Faria R."/>
            <person name="Formenti G."/>
            <person name="Sims Y."/>
            <person name="Smith T.P."/>
            <person name="Tracey A."/>
            <person name="Wood J.M.D."/>
            <person name="Zagrodzka Z.B."/>
            <person name="Johannesson K."/>
            <person name="Butlin R.K."/>
            <person name="Leder E.H."/>
        </authorList>
    </citation>
    <scope>NUCLEOTIDE SEQUENCE [LARGE SCALE GENOMIC DNA]</scope>
    <source>
        <strain evidence="1">Snail1</strain>
        <tissue evidence="1">Muscle</tissue>
    </source>
</reference>
<evidence type="ECO:0000313" key="1">
    <source>
        <dbReference type="EMBL" id="KAK7114480.1"/>
    </source>
</evidence>
<dbReference type="AlphaFoldDB" id="A0AAN9C018"/>
<proteinExistence type="predicted"/>
<keyword evidence="2" id="KW-1185">Reference proteome</keyword>
<sequence>MMLALTLVYVADTLPMLIVAFGNQKPPTWCENLTDCGYNWKSIALSSYYLNSMANAFVYGFFSVKFRENFKDLFRARRRKPTL</sequence>